<dbReference type="InterPro" id="IPR004839">
    <property type="entry name" value="Aminotransferase_I/II_large"/>
</dbReference>
<proteinExistence type="predicted"/>
<dbReference type="Gene3D" id="3.90.1150.10">
    <property type="entry name" value="Aspartate Aminotransferase, domain 1"/>
    <property type="match status" value="1"/>
</dbReference>
<evidence type="ECO:0000256" key="4">
    <source>
        <dbReference type="ARBA" id="ARBA00022898"/>
    </source>
</evidence>
<gene>
    <name evidence="6" type="ORF">SGA02_22790</name>
</gene>
<keyword evidence="3" id="KW-0808">Transferase</keyword>
<comment type="cofactor">
    <cofactor evidence="1">
        <name>pyridoxal 5'-phosphate</name>
        <dbReference type="ChEBI" id="CHEBI:597326"/>
    </cofactor>
</comment>
<keyword evidence="7" id="KW-1185">Reference proteome</keyword>
<dbReference type="PANTHER" id="PTHR13693:SF100">
    <property type="entry name" value="8-AMINO-7-OXONONANOATE SYNTHASE"/>
    <property type="match status" value="1"/>
</dbReference>
<evidence type="ECO:0000256" key="3">
    <source>
        <dbReference type="ARBA" id="ARBA00022679"/>
    </source>
</evidence>
<accession>A0ABQ0Y4X5</accession>
<evidence type="ECO:0000256" key="1">
    <source>
        <dbReference type="ARBA" id="ARBA00001933"/>
    </source>
</evidence>
<dbReference type="InterPro" id="IPR015424">
    <property type="entry name" value="PyrdxlP-dep_Trfase"/>
</dbReference>
<dbReference type="Pfam" id="PF00155">
    <property type="entry name" value="Aminotran_1_2"/>
    <property type="match status" value="1"/>
</dbReference>
<dbReference type="PANTHER" id="PTHR13693">
    <property type="entry name" value="CLASS II AMINOTRANSFERASE/8-AMINO-7-OXONONANOATE SYNTHASE"/>
    <property type="match status" value="1"/>
</dbReference>
<dbReference type="Proteomes" id="UP000321057">
    <property type="component" value="Unassembled WGS sequence"/>
</dbReference>
<organism evidence="6 7">
    <name type="scientific">Staphylococcus gallinarum</name>
    <dbReference type="NCBI Taxonomy" id="1293"/>
    <lineage>
        <taxon>Bacteria</taxon>
        <taxon>Bacillati</taxon>
        <taxon>Bacillota</taxon>
        <taxon>Bacilli</taxon>
        <taxon>Bacillales</taxon>
        <taxon>Staphylococcaceae</taxon>
        <taxon>Staphylococcus</taxon>
    </lineage>
</organism>
<evidence type="ECO:0000313" key="7">
    <source>
        <dbReference type="Proteomes" id="UP000321057"/>
    </source>
</evidence>
<evidence type="ECO:0000313" key="6">
    <source>
        <dbReference type="EMBL" id="GEQ06451.1"/>
    </source>
</evidence>
<dbReference type="InterPro" id="IPR015422">
    <property type="entry name" value="PyrdxlP-dep_Trfase_small"/>
</dbReference>
<reference evidence="6 7" key="1">
    <citation type="submission" date="2019-07" db="EMBL/GenBank/DDBJ databases">
        <title>Whole genome shotgun sequence of Staphylococcus gallinarum NBRC 109767.</title>
        <authorList>
            <person name="Hosoyama A."/>
            <person name="Uohara A."/>
            <person name="Ohji S."/>
            <person name="Ichikawa N."/>
        </authorList>
    </citation>
    <scope>NUCLEOTIDE SEQUENCE [LARGE SCALE GENOMIC DNA]</scope>
    <source>
        <strain evidence="6 7">NBRC 109767</strain>
    </source>
</reference>
<dbReference type="EMBL" id="BKAX01000006">
    <property type="protein sequence ID" value="GEQ06451.1"/>
    <property type="molecule type" value="Genomic_DNA"/>
</dbReference>
<dbReference type="InterPro" id="IPR050087">
    <property type="entry name" value="AON_synthase_class-II"/>
</dbReference>
<comment type="caution">
    <text evidence="6">The sequence shown here is derived from an EMBL/GenBank/DDBJ whole genome shotgun (WGS) entry which is preliminary data.</text>
</comment>
<name>A0ABQ0Y4X5_STAGA</name>
<dbReference type="InterPro" id="IPR015421">
    <property type="entry name" value="PyrdxlP-dep_Trfase_major"/>
</dbReference>
<evidence type="ECO:0000256" key="2">
    <source>
        <dbReference type="ARBA" id="ARBA00011738"/>
    </source>
</evidence>
<evidence type="ECO:0000259" key="5">
    <source>
        <dbReference type="Pfam" id="PF00155"/>
    </source>
</evidence>
<dbReference type="SUPFAM" id="SSF53383">
    <property type="entry name" value="PLP-dependent transferases"/>
    <property type="match status" value="1"/>
</dbReference>
<comment type="subunit">
    <text evidence="2">Homodimer.</text>
</comment>
<dbReference type="Gene3D" id="3.40.640.10">
    <property type="entry name" value="Type I PLP-dependent aspartate aminotransferase-like (Major domain)"/>
    <property type="match status" value="1"/>
</dbReference>
<dbReference type="RefSeq" id="WP_261793618.1">
    <property type="nucleotide sequence ID" value="NZ_BKAX01000006.1"/>
</dbReference>
<sequence length="388" mass="44590">MMIITQLFTKKVSRIYFESQLNTLKQYKTFRHLNNVEYVSKKHITINAKTYINFTSNDYLGLAQLPINVNQLNYYLSYYGINYASSRLVSGNSQLYHNIERLFCSHYPFEDALITNSGYEANLAIFNIFKDQDVIVFSDARNHASIIDGIKLSGLSKRIYPHLDYNALDQQLSLHPTTTKLIVTDSIFSTHGTMADLQQIITLKKRHPNTYIVVDHAHGLGLNLYDTLEGIDILTASLSKALGTQGGIILCSNTVKQLLVNLARPLIYSSALPIFNLYQIERNLHYLCAQSYRATKLVRLSKYFNRLAKDKMNTQNCHTLSPIKHIEFDSYKDAETIYELLLTEGILVSYFRYPTVDRPMLRISLSYFHNEDDIKLLLQLCHNLTKGD</sequence>
<protein>
    <submittedName>
        <fullName evidence="6">8-amino-7-oxononanoate synthase</fullName>
    </submittedName>
</protein>
<keyword evidence="4" id="KW-0663">Pyridoxal phosphate</keyword>
<feature type="domain" description="Aminotransferase class I/classII large" evidence="5">
    <location>
        <begin position="50"/>
        <end position="374"/>
    </location>
</feature>